<evidence type="ECO:0000313" key="11">
    <source>
        <dbReference type="EMBL" id="WPU66680.1"/>
    </source>
</evidence>
<dbReference type="SUPFAM" id="SSF55874">
    <property type="entry name" value="ATPase domain of HSP90 chaperone/DNA topoisomerase II/histidine kinase"/>
    <property type="match status" value="1"/>
</dbReference>
<evidence type="ECO:0000256" key="3">
    <source>
        <dbReference type="ARBA" id="ARBA00022553"/>
    </source>
</evidence>
<evidence type="ECO:0000256" key="9">
    <source>
        <dbReference type="SAM" id="Coils"/>
    </source>
</evidence>
<proteinExistence type="predicted"/>
<feature type="coiled-coil region" evidence="9">
    <location>
        <begin position="2"/>
        <end position="29"/>
    </location>
</feature>
<evidence type="ECO:0000259" key="10">
    <source>
        <dbReference type="PROSITE" id="PS50109"/>
    </source>
</evidence>
<keyword evidence="7" id="KW-0067">ATP-binding</keyword>
<sequence>MEKEESEKVEQLLKEIERLKKVNSALMDRVEGRLSSGKGPFSLFEKNVNLASQVKERTIELEELTLALKHEKNKLSGIIQTLPGSIIIFNKNFHVDSSFDTLLETSFIPKHGLVLGEVVGEELSEIVKSHVNRIDKNHEVVLFDFFTEINGREVSYMCSVSSRDLHQYILYIQDNTEKYMQDRVIKNQEAKILQSSKLASLGEMAAGVAHEINNPLAVIDVATESLKKQIKRNNINNPSIINMVNVIESTVARISKIITVMRTISRESPNFHKEDVFLMDIINDVFALCAEKFKHNSVDLRLTIPPSMLKHVIYCDRIQISQVLLNLLNNAFDAIEGDKGAWIHVGFVDNLTHDYIQVENSGKRIPESIVPKIFNPFFTTKEVGKGTGLGLSISKSIMENHLGSIELAATEHTRFVLKLPKRSSL</sequence>
<accession>A0AAX4HU12</accession>
<dbReference type="InterPro" id="IPR004358">
    <property type="entry name" value="Sig_transdc_His_kin-like_C"/>
</dbReference>
<dbReference type="CDD" id="cd00082">
    <property type="entry name" value="HisKA"/>
    <property type="match status" value="1"/>
</dbReference>
<dbReference type="InterPro" id="IPR036097">
    <property type="entry name" value="HisK_dim/P_sf"/>
</dbReference>
<keyword evidence="3" id="KW-0597">Phosphoprotein</keyword>
<gene>
    <name evidence="11" type="ORF">SOO65_07970</name>
</gene>
<dbReference type="Proteomes" id="UP001324634">
    <property type="component" value="Chromosome"/>
</dbReference>
<dbReference type="PANTHER" id="PTHR43065:SF10">
    <property type="entry name" value="PEROXIDE STRESS-ACTIVATED HISTIDINE KINASE MAK3"/>
    <property type="match status" value="1"/>
</dbReference>
<dbReference type="RefSeq" id="WP_321399137.1">
    <property type="nucleotide sequence ID" value="NZ_CP139487.1"/>
</dbReference>
<dbReference type="SMART" id="SM00387">
    <property type="entry name" value="HATPase_c"/>
    <property type="match status" value="1"/>
</dbReference>
<comment type="catalytic activity">
    <reaction evidence="1">
        <text>ATP + protein L-histidine = ADP + protein N-phospho-L-histidine.</text>
        <dbReference type="EC" id="2.7.13.3"/>
    </reaction>
</comment>
<keyword evidence="5" id="KW-0547">Nucleotide-binding</keyword>
<keyword evidence="4" id="KW-0808">Transferase</keyword>
<dbReference type="PROSITE" id="PS50109">
    <property type="entry name" value="HIS_KIN"/>
    <property type="match status" value="1"/>
</dbReference>
<keyword evidence="9" id="KW-0175">Coiled coil</keyword>
<evidence type="ECO:0000313" key="12">
    <source>
        <dbReference type="Proteomes" id="UP001324634"/>
    </source>
</evidence>
<dbReference type="SUPFAM" id="SSF47384">
    <property type="entry name" value="Homodimeric domain of signal transducing histidine kinase"/>
    <property type="match status" value="1"/>
</dbReference>
<keyword evidence="12" id="KW-1185">Reference proteome</keyword>
<protein>
    <recommendedName>
        <fullName evidence="2">histidine kinase</fullName>
        <ecNumber evidence="2">2.7.13.3</ecNumber>
    </recommendedName>
</protein>
<dbReference type="Pfam" id="PF02518">
    <property type="entry name" value="HATPase_c"/>
    <property type="match status" value="1"/>
</dbReference>
<evidence type="ECO:0000256" key="7">
    <source>
        <dbReference type="ARBA" id="ARBA00022840"/>
    </source>
</evidence>
<evidence type="ECO:0000256" key="5">
    <source>
        <dbReference type="ARBA" id="ARBA00022741"/>
    </source>
</evidence>
<dbReference type="KEGG" id="psti:SOO65_07970"/>
<dbReference type="InterPro" id="IPR036890">
    <property type="entry name" value="HATPase_C_sf"/>
</dbReference>
<dbReference type="PANTHER" id="PTHR43065">
    <property type="entry name" value="SENSOR HISTIDINE KINASE"/>
    <property type="match status" value="1"/>
</dbReference>
<evidence type="ECO:0000256" key="1">
    <source>
        <dbReference type="ARBA" id="ARBA00000085"/>
    </source>
</evidence>
<dbReference type="EC" id="2.7.13.3" evidence="2"/>
<dbReference type="Gene3D" id="3.30.565.10">
    <property type="entry name" value="Histidine kinase-like ATPase, C-terminal domain"/>
    <property type="match status" value="1"/>
</dbReference>
<evidence type="ECO:0000256" key="4">
    <source>
        <dbReference type="ARBA" id="ARBA00022679"/>
    </source>
</evidence>
<dbReference type="SMART" id="SM00388">
    <property type="entry name" value="HisKA"/>
    <property type="match status" value="1"/>
</dbReference>
<feature type="domain" description="Histidine kinase" evidence="10">
    <location>
        <begin position="207"/>
        <end position="423"/>
    </location>
</feature>
<dbReference type="GO" id="GO:0005524">
    <property type="term" value="F:ATP binding"/>
    <property type="evidence" value="ECO:0007669"/>
    <property type="project" value="UniProtKB-KW"/>
</dbReference>
<dbReference type="PRINTS" id="PR00344">
    <property type="entry name" value="BCTRLSENSOR"/>
</dbReference>
<dbReference type="Pfam" id="PF00512">
    <property type="entry name" value="HisKA"/>
    <property type="match status" value="1"/>
</dbReference>
<name>A0AAX4HU12_9BACT</name>
<evidence type="ECO:0000256" key="6">
    <source>
        <dbReference type="ARBA" id="ARBA00022777"/>
    </source>
</evidence>
<dbReference type="Gene3D" id="1.10.287.130">
    <property type="match status" value="1"/>
</dbReference>
<dbReference type="InterPro" id="IPR005467">
    <property type="entry name" value="His_kinase_dom"/>
</dbReference>
<dbReference type="InterPro" id="IPR003661">
    <property type="entry name" value="HisK_dim/P_dom"/>
</dbReference>
<dbReference type="GO" id="GO:0000155">
    <property type="term" value="F:phosphorelay sensor kinase activity"/>
    <property type="evidence" value="ECO:0007669"/>
    <property type="project" value="InterPro"/>
</dbReference>
<organism evidence="11 12">
    <name type="scientific">Peredibacter starrii</name>
    <dbReference type="NCBI Taxonomy" id="28202"/>
    <lineage>
        <taxon>Bacteria</taxon>
        <taxon>Pseudomonadati</taxon>
        <taxon>Bdellovibrionota</taxon>
        <taxon>Bacteriovoracia</taxon>
        <taxon>Bacteriovoracales</taxon>
        <taxon>Bacteriovoracaceae</taxon>
        <taxon>Peredibacter</taxon>
    </lineage>
</organism>
<keyword evidence="6 11" id="KW-0418">Kinase</keyword>
<dbReference type="InterPro" id="IPR003594">
    <property type="entry name" value="HATPase_dom"/>
</dbReference>
<reference evidence="11 12" key="1">
    <citation type="submission" date="2023-11" db="EMBL/GenBank/DDBJ databases">
        <title>Peredibacter starrii A3.12.</title>
        <authorList>
            <person name="Mitchell R.J."/>
        </authorList>
    </citation>
    <scope>NUCLEOTIDE SEQUENCE [LARGE SCALE GENOMIC DNA]</scope>
    <source>
        <strain evidence="11 12">A3.12</strain>
    </source>
</reference>
<dbReference type="AlphaFoldDB" id="A0AAX4HU12"/>
<evidence type="ECO:0000256" key="8">
    <source>
        <dbReference type="ARBA" id="ARBA00023012"/>
    </source>
</evidence>
<dbReference type="EMBL" id="CP139487">
    <property type="protein sequence ID" value="WPU66680.1"/>
    <property type="molecule type" value="Genomic_DNA"/>
</dbReference>
<evidence type="ECO:0000256" key="2">
    <source>
        <dbReference type="ARBA" id="ARBA00012438"/>
    </source>
</evidence>
<keyword evidence="8" id="KW-0902">Two-component regulatory system</keyword>